<dbReference type="FunFam" id="3.40.50.300:FF:000009">
    <property type="entry name" value="CTP synthase"/>
    <property type="match status" value="1"/>
</dbReference>
<dbReference type="SUPFAM" id="SSF52317">
    <property type="entry name" value="Class I glutamine amidotransferase-like"/>
    <property type="match status" value="1"/>
</dbReference>
<dbReference type="GO" id="GO:0046872">
    <property type="term" value="F:metal ion binding"/>
    <property type="evidence" value="ECO:0007669"/>
    <property type="project" value="UniProtKB-KW"/>
</dbReference>
<feature type="binding site" evidence="11">
    <location>
        <begin position="188"/>
        <end position="193"/>
    </location>
    <ligand>
        <name>UTP</name>
        <dbReference type="ChEBI" id="CHEBI:46398"/>
    </ligand>
</feature>
<feature type="binding site" evidence="11">
    <location>
        <position position="224"/>
    </location>
    <ligand>
        <name>UTP</name>
        <dbReference type="ChEBI" id="CHEBI:46398"/>
    </ligand>
</feature>
<feature type="domain" description="CTP synthase N-terminal" evidence="13">
    <location>
        <begin position="3"/>
        <end position="267"/>
    </location>
</feature>
<evidence type="ECO:0000256" key="7">
    <source>
        <dbReference type="ARBA" id="ARBA00022842"/>
    </source>
</evidence>
<dbReference type="InterPro" id="IPR017926">
    <property type="entry name" value="GATASE"/>
</dbReference>
<evidence type="ECO:0000259" key="13">
    <source>
        <dbReference type="Pfam" id="PF06418"/>
    </source>
</evidence>
<evidence type="ECO:0000256" key="5">
    <source>
        <dbReference type="ARBA" id="ARBA00022741"/>
    </source>
</evidence>
<feature type="binding site" evidence="11">
    <location>
        <begin position="148"/>
        <end position="150"/>
    </location>
    <ligand>
        <name>CTP</name>
        <dbReference type="ChEBI" id="CHEBI:37563"/>
        <note>allosteric inhibitor</note>
    </ligand>
</feature>
<feature type="binding site" evidence="11">
    <location>
        <begin position="14"/>
        <end position="19"/>
    </location>
    <ligand>
        <name>ATP</name>
        <dbReference type="ChEBI" id="CHEBI:30616"/>
    </ligand>
</feature>
<evidence type="ECO:0000256" key="1">
    <source>
        <dbReference type="ARBA" id="ARBA00005171"/>
    </source>
</evidence>
<evidence type="ECO:0000256" key="8">
    <source>
        <dbReference type="ARBA" id="ARBA00022962"/>
    </source>
</evidence>
<feature type="binding site" evidence="11">
    <location>
        <position position="13"/>
    </location>
    <ligand>
        <name>UTP</name>
        <dbReference type="ChEBI" id="CHEBI:46398"/>
    </ligand>
</feature>
<sequence length="550" mass="61455">MPKYIFVTGGVVSSVGKGIVVSSVGKVLQARGYRVTAIKIDPYLNVDSGTMNPYAHGEVFVTDDGGETDLDIGWYERFLDITLSKNNNITTGQVYLEVITRERRGDYLGKCVQIVPHITDEIKRRIRLAAERDGVDVAIVEIGGTAGDIEGQPFLEAARQMRLEEGFENTLFIHVALVPILKATDEFKTKALQHSVNELRRIGIQPDAIVARCERPIDRATRSKIALFGTLPENAVFCSYDVEYVYEVPLILEEQGMGVFITSRLNLGWRQPKLKEWSEIVSSMKNAKEEVRIAVCGKYTKLIDSYVSVREALLHAAAYVGVRAIIDWVDAEEFEAKPERVDMLSRYDGVLVPGGFGHRGVEGKINAIRYSRENGIPFLGICLGMQLSVVEYARNVCGLEGANSTEISADTPHPVVDLLPEQRSLENLGGTMRLGASKIIIKPGTLAHKLYNSGITYQRHRHRYEVNPAYWDRINRAGMVFSGMSEDGRRVEIVELPNHPYFIATQYHAEFISRPGRPEAVYLGLIKAALERKRSLEVYSKSRHVSLPLS</sequence>
<comment type="miscellaneous">
    <text evidence="11">CTPSs have evolved a hybrid strategy for distinguishing between UTP and CTP. The overlapping regions of the product feedback inhibitory and substrate sites recognize a common feature in both compounds, the triphosphate moiety. To differentiate isosteric substrate and product pyrimidine rings, an additional pocket far from the expected kinase/ligase catalytic site, specifically recognizes the cytosine and ribose portions of the product inhibitor.</text>
</comment>
<feature type="binding site" evidence="11">
    <location>
        <position position="54"/>
    </location>
    <ligand>
        <name>L-glutamine</name>
        <dbReference type="ChEBI" id="CHEBI:58359"/>
    </ligand>
</feature>
<dbReference type="GO" id="GO:0004359">
    <property type="term" value="F:glutaminase activity"/>
    <property type="evidence" value="ECO:0007669"/>
    <property type="project" value="RHEA"/>
</dbReference>
<dbReference type="Gene3D" id="3.40.50.300">
    <property type="entry name" value="P-loop containing nucleotide triphosphate hydrolases"/>
    <property type="match status" value="1"/>
</dbReference>
<dbReference type="Pfam" id="PF00117">
    <property type="entry name" value="GATase"/>
    <property type="match status" value="1"/>
</dbReference>
<comment type="subunit">
    <text evidence="11">Homotetramer.</text>
</comment>
<feature type="binding site" evidence="11">
    <location>
        <position position="71"/>
    </location>
    <ligand>
        <name>Mg(2+)</name>
        <dbReference type="ChEBI" id="CHEBI:18420"/>
    </ligand>
</feature>
<comment type="caution">
    <text evidence="11">Lacks conserved residue(s) required for the propagation of feature annotation.</text>
</comment>
<feature type="binding site" evidence="11">
    <location>
        <position position="242"/>
    </location>
    <ligand>
        <name>ATP</name>
        <dbReference type="ChEBI" id="CHEBI:30616"/>
    </ligand>
</feature>
<dbReference type="InterPro" id="IPR004468">
    <property type="entry name" value="CTP_synthase"/>
</dbReference>
<dbReference type="PROSITE" id="PS51273">
    <property type="entry name" value="GATASE_TYPE_1"/>
    <property type="match status" value="1"/>
</dbReference>
<dbReference type="PANTHER" id="PTHR11550">
    <property type="entry name" value="CTP SYNTHASE"/>
    <property type="match status" value="1"/>
</dbReference>
<feature type="binding site" evidence="11">
    <location>
        <position position="13"/>
    </location>
    <ligand>
        <name>CTP</name>
        <dbReference type="ChEBI" id="CHEBI:37563"/>
        <note>allosteric inhibitor</note>
    </ligand>
</feature>
<name>A0A2R7Y2M3_9ARCH</name>
<comment type="activity regulation">
    <text evidence="11">Allosterically activated by GTP, when glutamine is the substrate; GTP has no effect on the reaction when ammonia is the substrate. The allosteric effector GTP functions by stabilizing the protein conformation that binds the tetrahedral intermediate(s) formed during glutamine hydrolysis. Inhibited by the product CTP, via allosteric rather than competitive inhibition.</text>
</comment>
<dbReference type="NCBIfam" id="NF003792">
    <property type="entry name" value="PRK05380.1"/>
    <property type="match status" value="1"/>
</dbReference>
<feature type="domain" description="Glutamine amidotransferase" evidence="12">
    <location>
        <begin position="302"/>
        <end position="527"/>
    </location>
</feature>
<evidence type="ECO:0000256" key="11">
    <source>
        <dbReference type="HAMAP-Rule" id="MF_01227"/>
    </source>
</evidence>
<keyword evidence="8 11" id="KW-0315">Glutamine amidotransferase</keyword>
<feature type="binding site" evidence="11">
    <location>
        <position position="406"/>
    </location>
    <ligand>
        <name>L-glutamine</name>
        <dbReference type="ChEBI" id="CHEBI:58359"/>
    </ligand>
</feature>
<feature type="binding site" evidence="11">
    <location>
        <position position="224"/>
    </location>
    <ligand>
        <name>CTP</name>
        <dbReference type="ChEBI" id="CHEBI:37563"/>
        <note>allosteric inhibitor</note>
    </ligand>
</feature>
<dbReference type="GO" id="GO:0042802">
    <property type="term" value="F:identical protein binding"/>
    <property type="evidence" value="ECO:0007669"/>
    <property type="project" value="TreeGrafter"/>
</dbReference>
<comment type="pathway">
    <text evidence="1 11">Pyrimidine metabolism; CTP biosynthesis via de novo pathway; CTP from UDP: step 2/2.</text>
</comment>
<dbReference type="InterPro" id="IPR027417">
    <property type="entry name" value="P-loop_NTPase"/>
</dbReference>
<keyword evidence="7 11" id="KW-0460">Magnesium</keyword>
<keyword evidence="4 11" id="KW-0479">Metal-binding</keyword>
<dbReference type="GO" id="GO:0097268">
    <property type="term" value="C:cytoophidium"/>
    <property type="evidence" value="ECO:0007669"/>
    <property type="project" value="UniProtKB-ARBA"/>
</dbReference>
<feature type="active site" evidence="11">
    <location>
        <position position="508"/>
    </location>
</feature>
<comment type="catalytic activity">
    <reaction evidence="10 11">
        <text>UTP + L-glutamine + ATP + H2O = CTP + L-glutamate + ADP + phosphate + 2 H(+)</text>
        <dbReference type="Rhea" id="RHEA:26426"/>
        <dbReference type="ChEBI" id="CHEBI:15377"/>
        <dbReference type="ChEBI" id="CHEBI:15378"/>
        <dbReference type="ChEBI" id="CHEBI:29985"/>
        <dbReference type="ChEBI" id="CHEBI:30616"/>
        <dbReference type="ChEBI" id="CHEBI:37563"/>
        <dbReference type="ChEBI" id="CHEBI:43474"/>
        <dbReference type="ChEBI" id="CHEBI:46398"/>
        <dbReference type="ChEBI" id="CHEBI:58359"/>
        <dbReference type="ChEBI" id="CHEBI:456216"/>
        <dbReference type="EC" id="6.3.4.2"/>
    </reaction>
</comment>
<feature type="binding site" evidence="11">
    <location>
        <begin position="383"/>
        <end position="386"/>
    </location>
    <ligand>
        <name>L-glutamine</name>
        <dbReference type="ChEBI" id="CHEBI:58359"/>
    </ligand>
</feature>
<gene>
    <name evidence="11 14" type="primary">pyrG</name>
    <name evidence="14" type="ORF">B9J98_05885</name>
</gene>
<dbReference type="GO" id="GO:0044210">
    <property type="term" value="P:'de novo' CTP biosynthetic process"/>
    <property type="evidence" value="ECO:0007669"/>
    <property type="project" value="UniProtKB-UniRule"/>
</dbReference>
<protein>
    <recommendedName>
        <fullName evidence="11">CTP synthase</fullName>
        <ecNumber evidence="11">6.3.4.2</ecNumber>
    </recommendedName>
    <alternativeName>
        <fullName evidence="11">Cytidine 5'-triphosphate synthase</fullName>
    </alternativeName>
    <alternativeName>
        <fullName evidence="11">Cytidine triphosphate synthetase</fullName>
        <shortName evidence="11">CTP synthetase</shortName>
        <shortName evidence="11">CTPS</shortName>
    </alternativeName>
    <alternativeName>
        <fullName evidence="11">UTP--ammonia ligase</fullName>
    </alternativeName>
</protein>
<comment type="function">
    <text evidence="11">Catalyzes the ATP-dependent amination of UTP to CTP with either L-glutamine or ammonia as the source of nitrogen. Regulates intracellular CTP levels through interactions with the four ribonucleotide triphosphates.</text>
</comment>
<dbReference type="InterPro" id="IPR029062">
    <property type="entry name" value="Class_I_gatase-like"/>
</dbReference>
<feature type="binding site" evidence="11">
    <location>
        <begin position="188"/>
        <end position="193"/>
    </location>
    <ligand>
        <name>CTP</name>
        <dbReference type="ChEBI" id="CHEBI:37563"/>
        <note>allosteric inhibitor</note>
    </ligand>
</feature>
<feature type="region of interest" description="Amidoligase domain" evidence="11">
    <location>
        <begin position="1"/>
        <end position="267"/>
    </location>
</feature>
<dbReference type="PANTHER" id="PTHR11550:SF0">
    <property type="entry name" value="CTP SYNTHASE-RELATED"/>
    <property type="match status" value="1"/>
</dbReference>
<dbReference type="InterPro" id="IPR033828">
    <property type="entry name" value="GATase1_CTP_Synthase"/>
</dbReference>
<dbReference type="AlphaFoldDB" id="A0A2R7Y2M3"/>
<reference evidence="14 15" key="1">
    <citation type="submission" date="2017-04" db="EMBL/GenBank/DDBJ databases">
        <title>Draft Aigarchaeota genome from a New Zealand hot spring.</title>
        <authorList>
            <person name="Reysenbach A.-L."/>
            <person name="Donaho J.A."/>
            <person name="Gerhart J."/>
            <person name="Kelley J.F."/>
            <person name="Kouba K."/>
            <person name="Podar M."/>
            <person name="Stott M."/>
        </authorList>
    </citation>
    <scope>NUCLEOTIDE SEQUENCE [LARGE SCALE GENOMIC DNA]</scope>
    <source>
        <strain evidence="14">NZ13_MG1</strain>
    </source>
</reference>
<dbReference type="EMBL" id="NDWU01000015">
    <property type="protein sequence ID" value="PUA31607.1"/>
    <property type="molecule type" value="Genomic_DNA"/>
</dbReference>
<evidence type="ECO:0000313" key="15">
    <source>
        <dbReference type="Proteomes" id="UP000244066"/>
    </source>
</evidence>
<feature type="binding site" evidence="11">
    <location>
        <position position="355"/>
    </location>
    <ligand>
        <name>L-glutamine</name>
        <dbReference type="ChEBI" id="CHEBI:58359"/>
    </ligand>
</feature>
<proteinExistence type="inferred from homology"/>
<dbReference type="FunFam" id="3.40.50.880:FF:000002">
    <property type="entry name" value="CTP synthase"/>
    <property type="match status" value="1"/>
</dbReference>
<feature type="binding site" evidence="11">
    <location>
        <position position="71"/>
    </location>
    <ligand>
        <name>ATP</name>
        <dbReference type="ChEBI" id="CHEBI:30616"/>
    </ligand>
</feature>
<evidence type="ECO:0000256" key="3">
    <source>
        <dbReference type="ARBA" id="ARBA00022598"/>
    </source>
</evidence>
<evidence type="ECO:0000256" key="9">
    <source>
        <dbReference type="ARBA" id="ARBA00022975"/>
    </source>
</evidence>
<dbReference type="NCBIfam" id="TIGR00337">
    <property type="entry name" value="PyrG"/>
    <property type="match status" value="1"/>
</dbReference>
<keyword evidence="5 11" id="KW-0547">Nucleotide-binding</keyword>
<comment type="catalytic activity">
    <reaction evidence="11">
        <text>UTP + NH4(+) + ATP = CTP + ADP + phosphate + 2 H(+)</text>
        <dbReference type="Rhea" id="RHEA:16597"/>
        <dbReference type="ChEBI" id="CHEBI:15378"/>
        <dbReference type="ChEBI" id="CHEBI:28938"/>
        <dbReference type="ChEBI" id="CHEBI:30616"/>
        <dbReference type="ChEBI" id="CHEBI:37563"/>
        <dbReference type="ChEBI" id="CHEBI:43474"/>
        <dbReference type="ChEBI" id="CHEBI:46398"/>
        <dbReference type="ChEBI" id="CHEBI:456216"/>
    </reaction>
</comment>
<keyword evidence="3 11" id="KW-0436">Ligase</keyword>
<dbReference type="EC" id="6.3.4.2" evidence="11"/>
<dbReference type="Gene3D" id="3.40.50.880">
    <property type="match status" value="1"/>
</dbReference>
<comment type="similarity">
    <text evidence="2 11">Belongs to the CTP synthase family.</text>
</comment>
<dbReference type="GO" id="GO:0005524">
    <property type="term" value="F:ATP binding"/>
    <property type="evidence" value="ECO:0007669"/>
    <property type="project" value="UniProtKB-KW"/>
</dbReference>
<dbReference type="GO" id="GO:0003883">
    <property type="term" value="F:CTP synthase activity"/>
    <property type="evidence" value="ECO:0007669"/>
    <property type="project" value="UniProtKB-UniRule"/>
</dbReference>
<keyword evidence="6 11" id="KW-0067">ATP-binding</keyword>
<evidence type="ECO:0000256" key="4">
    <source>
        <dbReference type="ARBA" id="ARBA00022723"/>
    </source>
</evidence>
<dbReference type="Proteomes" id="UP000244066">
    <property type="component" value="Unassembled WGS sequence"/>
</dbReference>
<evidence type="ECO:0000256" key="10">
    <source>
        <dbReference type="ARBA" id="ARBA00047781"/>
    </source>
</evidence>
<evidence type="ECO:0000256" key="2">
    <source>
        <dbReference type="ARBA" id="ARBA00007533"/>
    </source>
</evidence>
<dbReference type="GO" id="GO:0019856">
    <property type="term" value="P:pyrimidine nucleobase biosynthetic process"/>
    <property type="evidence" value="ECO:0007669"/>
    <property type="project" value="TreeGrafter"/>
</dbReference>
<feature type="binding site" evidence="11">
    <location>
        <position position="463"/>
    </location>
    <ligand>
        <name>L-glutamine</name>
        <dbReference type="ChEBI" id="CHEBI:58359"/>
    </ligand>
</feature>
<organism evidence="14 15">
    <name type="scientific">Candidatus Terraquivivens tikiterensis</name>
    <dbReference type="NCBI Taxonomy" id="1980982"/>
    <lineage>
        <taxon>Archaea</taxon>
        <taxon>Nitrososphaerota</taxon>
        <taxon>Candidatus Wolframiiraptoraceae</taxon>
        <taxon>Candidatus Terraquivivens</taxon>
    </lineage>
</organism>
<feature type="binding site" evidence="11">
    <location>
        <position position="141"/>
    </location>
    <ligand>
        <name>Mg(2+)</name>
        <dbReference type="ChEBI" id="CHEBI:18420"/>
    </ligand>
</feature>
<feature type="active site" evidence="11">
    <location>
        <position position="510"/>
    </location>
</feature>
<accession>A0A2R7Y2M3</accession>
<dbReference type="SUPFAM" id="SSF52540">
    <property type="entry name" value="P-loop containing nucleoside triphosphate hydrolases"/>
    <property type="match status" value="1"/>
</dbReference>
<evidence type="ECO:0000313" key="14">
    <source>
        <dbReference type="EMBL" id="PUA31607.1"/>
    </source>
</evidence>
<comment type="catalytic activity">
    <reaction evidence="11">
        <text>L-glutamine + H2O = L-glutamate + NH4(+)</text>
        <dbReference type="Rhea" id="RHEA:15889"/>
        <dbReference type="ChEBI" id="CHEBI:15377"/>
        <dbReference type="ChEBI" id="CHEBI:28938"/>
        <dbReference type="ChEBI" id="CHEBI:29985"/>
        <dbReference type="ChEBI" id="CHEBI:58359"/>
    </reaction>
</comment>
<comment type="caution">
    <text evidence="14">The sequence shown here is derived from an EMBL/GenBank/DDBJ whole genome shotgun (WGS) entry which is preliminary data.</text>
</comment>
<dbReference type="Pfam" id="PF06418">
    <property type="entry name" value="CTP_synth_N"/>
    <property type="match status" value="1"/>
</dbReference>
<evidence type="ECO:0000256" key="6">
    <source>
        <dbReference type="ARBA" id="ARBA00022840"/>
    </source>
</evidence>
<dbReference type="CDD" id="cd03113">
    <property type="entry name" value="CTPS_N"/>
    <property type="match status" value="1"/>
</dbReference>
<keyword evidence="9 11" id="KW-0665">Pyrimidine biosynthesis</keyword>
<dbReference type="HAMAP" id="MF_01227">
    <property type="entry name" value="PyrG"/>
    <property type="match status" value="1"/>
</dbReference>
<evidence type="ECO:0000259" key="12">
    <source>
        <dbReference type="Pfam" id="PF00117"/>
    </source>
</evidence>
<dbReference type="CDD" id="cd01746">
    <property type="entry name" value="GATase1_CTP_Synthase"/>
    <property type="match status" value="1"/>
</dbReference>
<dbReference type="UniPathway" id="UPA00159">
    <property type="reaction ID" value="UER00277"/>
</dbReference>
<feature type="active site" description="Nucleophile; for glutamine hydrolysis" evidence="11">
    <location>
        <position position="382"/>
    </location>
</feature>
<dbReference type="InterPro" id="IPR017456">
    <property type="entry name" value="CTP_synthase_N"/>
</dbReference>